<organism evidence="1 2">
    <name type="scientific">Gloeobacter morelensis MG652769</name>
    <dbReference type="NCBI Taxonomy" id="2781736"/>
    <lineage>
        <taxon>Bacteria</taxon>
        <taxon>Bacillati</taxon>
        <taxon>Cyanobacteriota</taxon>
        <taxon>Cyanophyceae</taxon>
        <taxon>Gloeobacterales</taxon>
        <taxon>Gloeobacteraceae</taxon>
        <taxon>Gloeobacter</taxon>
        <taxon>Gloeobacter morelensis</taxon>
    </lineage>
</organism>
<dbReference type="EMBL" id="CP063845">
    <property type="protein sequence ID" value="UFP97107.1"/>
    <property type="molecule type" value="Genomic_DNA"/>
</dbReference>
<sequence>MSLVSLGSALFLACVIQALLMAALWEGRRCPAVVLGNSQQSYHVAQ</sequence>
<evidence type="ECO:0000313" key="2">
    <source>
        <dbReference type="Proteomes" id="UP001054846"/>
    </source>
</evidence>
<proteinExistence type="predicted"/>
<dbReference type="RefSeq" id="WP_230839968.1">
    <property type="nucleotide sequence ID" value="NZ_CP063845.1"/>
</dbReference>
<keyword evidence="2" id="KW-1185">Reference proteome</keyword>
<gene>
    <name evidence="1" type="ORF">ISF26_14215</name>
</gene>
<name>A0ABY3PU07_9CYAN</name>
<reference evidence="1 2" key="1">
    <citation type="journal article" date="2021" name="Genome Biol. Evol.">
        <title>Complete Genome Sequencing of a Novel Gloeobacter Species from a Waterfall Cave in Mexico.</title>
        <authorList>
            <person name="Saw J.H."/>
            <person name="Cardona T."/>
            <person name="Montejano G."/>
        </authorList>
    </citation>
    <scope>NUCLEOTIDE SEQUENCE [LARGE SCALE GENOMIC DNA]</scope>
    <source>
        <strain evidence="1">MG652769</strain>
    </source>
</reference>
<evidence type="ECO:0000313" key="1">
    <source>
        <dbReference type="EMBL" id="UFP97107.1"/>
    </source>
</evidence>
<accession>A0ABY3PU07</accession>
<dbReference type="Proteomes" id="UP001054846">
    <property type="component" value="Chromosome"/>
</dbReference>
<protein>
    <submittedName>
        <fullName evidence="1">Uncharacterized protein</fullName>
    </submittedName>
</protein>